<dbReference type="InterPro" id="IPR038654">
    <property type="entry name" value="PINIT_sf"/>
</dbReference>
<keyword evidence="14" id="KW-1185">Reference proteome</keyword>
<dbReference type="InterPro" id="IPR023321">
    <property type="entry name" value="PINIT"/>
</dbReference>
<dbReference type="PANTHER" id="PTHR10782:SF4">
    <property type="entry name" value="TONALLI, ISOFORM E"/>
    <property type="match status" value="1"/>
</dbReference>
<keyword evidence="6" id="KW-0833">Ubl conjugation pathway</keyword>
<feature type="domain" description="SP-RING-type" evidence="11">
    <location>
        <begin position="332"/>
        <end position="417"/>
    </location>
</feature>
<comment type="caution">
    <text evidence="13">The sequence shown here is derived from an EMBL/GenBank/DDBJ whole genome shotgun (WGS) entry which is preliminary data.</text>
</comment>
<proteinExistence type="inferred from homology"/>
<evidence type="ECO:0000256" key="5">
    <source>
        <dbReference type="ARBA" id="ARBA00022771"/>
    </source>
</evidence>
<feature type="region of interest" description="Disordered" evidence="9">
    <location>
        <begin position="461"/>
        <end position="537"/>
    </location>
</feature>
<dbReference type="InterPro" id="IPR031141">
    <property type="entry name" value="SIZ1/2_SP-RING"/>
</dbReference>
<feature type="region of interest" description="Disordered" evidence="9">
    <location>
        <begin position="421"/>
        <end position="441"/>
    </location>
</feature>
<dbReference type="PROSITE" id="PS51466">
    <property type="entry name" value="PINIT"/>
    <property type="match status" value="1"/>
</dbReference>
<dbReference type="InterPro" id="IPR004181">
    <property type="entry name" value="Znf_MIZ"/>
</dbReference>
<comment type="similarity">
    <text evidence="2">Belongs to the PIAS family.</text>
</comment>
<gene>
    <name evidence="13" type="ORF">FJTKL_02825</name>
</gene>
<evidence type="ECO:0000313" key="13">
    <source>
        <dbReference type="EMBL" id="KAL2288949.1"/>
    </source>
</evidence>
<dbReference type="Proteomes" id="UP001600888">
    <property type="component" value="Unassembled WGS sequence"/>
</dbReference>
<dbReference type="SMART" id="SM00513">
    <property type="entry name" value="SAP"/>
    <property type="match status" value="1"/>
</dbReference>
<evidence type="ECO:0000256" key="3">
    <source>
        <dbReference type="ARBA" id="ARBA00022679"/>
    </source>
</evidence>
<keyword evidence="5 8" id="KW-0863">Zinc-finger</keyword>
<feature type="domain" description="PINIT" evidence="12">
    <location>
        <begin position="143"/>
        <end position="304"/>
    </location>
</feature>
<organism evidence="13 14">
    <name type="scientific">Diaporthe vaccinii</name>
    <dbReference type="NCBI Taxonomy" id="105482"/>
    <lineage>
        <taxon>Eukaryota</taxon>
        <taxon>Fungi</taxon>
        <taxon>Dikarya</taxon>
        <taxon>Ascomycota</taxon>
        <taxon>Pezizomycotina</taxon>
        <taxon>Sordariomycetes</taxon>
        <taxon>Sordariomycetidae</taxon>
        <taxon>Diaporthales</taxon>
        <taxon>Diaporthaceae</taxon>
        <taxon>Diaporthe</taxon>
        <taxon>Diaporthe eres species complex</taxon>
    </lineage>
</organism>
<dbReference type="Pfam" id="PF02037">
    <property type="entry name" value="SAP"/>
    <property type="match status" value="1"/>
</dbReference>
<dbReference type="PROSITE" id="PS51044">
    <property type="entry name" value="ZF_SP_RING"/>
    <property type="match status" value="1"/>
</dbReference>
<name>A0ABR4F2N6_9PEZI</name>
<evidence type="ECO:0000313" key="14">
    <source>
        <dbReference type="Proteomes" id="UP001600888"/>
    </source>
</evidence>
<protein>
    <recommendedName>
        <fullName evidence="15">MIZ zinc finger protein</fullName>
    </recommendedName>
</protein>
<dbReference type="InterPro" id="IPR013083">
    <property type="entry name" value="Znf_RING/FYVE/PHD"/>
</dbReference>
<dbReference type="InterPro" id="IPR003034">
    <property type="entry name" value="SAP_dom"/>
</dbReference>
<dbReference type="Gene3D" id="3.30.40.10">
    <property type="entry name" value="Zinc/RING finger domain, C3HC4 (zinc finger)"/>
    <property type="match status" value="1"/>
</dbReference>
<evidence type="ECO:0000256" key="8">
    <source>
        <dbReference type="PROSITE-ProRule" id="PRU00452"/>
    </source>
</evidence>
<dbReference type="Pfam" id="PF14324">
    <property type="entry name" value="PINIT"/>
    <property type="match status" value="1"/>
</dbReference>
<keyword evidence="4" id="KW-0479">Metal-binding</keyword>
<reference evidence="13 14" key="1">
    <citation type="submission" date="2024-03" db="EMBL/GenBank/DDBJ databases">
        <title>A high-quality draft genome sequence of Diaporthe vaccinii, a causative agent of upright dieback and viscid rot disease in cranberry plants.</title>
        <authorList>
            <person name="Sarrasin M."/>
            <person name="Lang B.F."/>
            <person name="Burger G."/>
        </authorList>
    </citation>
    <scope>NUCLEOTIDE SEQUENCE [LARGE SCALE GENOMIC DNA]</scope>
    <source>
        <strain evidence="13 14">IS7</strain>
    </source>
</reference>
<accession>A0ABR4F2N6</accession>
<dbReference type="Gene3D" id="2.60.120.780">
    <property type="entry name" value="PINIT domain"/>
    <property type="match status" value="1"/>
</dbReference>
<feature type="compositionally biased region" description="Low complexity" evidence="9">
    <location>
        <begin position="465"/>
        <end position="485"/>
    </location>
</feature>
<evidence type="ECO:0000256" key="2">
    <source>
        <dbReference type="ARBA" id="ARBA00005383"/>
    </source>
</evidence>
<sequence>MDSNTSLPPPDQYRTLVKRLQSSNYLLNKQLQHICLVNGLRTSGVKAELQRRIVDALDKAYAQGDPRAYGDIERSILREKSGVFPAPHEALPSPLPVSNNAQSLSPNMNYGGYQNGYPGYGGVNGQRSHQMPPQGMFNSSGPSALRPDRVLSVQGFHFRPSPFYQVVGRIGPVQTCEVMQNHRNCTNIQIKAQDNPLLTRCVAEKDMRVLVFCAGGNTGPQDIAFPHQSELKVNGGDVKANLRGLKNKPGSTRPVDITDLLRLKIPNYANNIEFTYALTQKAGDKASQSNGQRFYLVVNVCKTTPVESLVRTISNKRISKASVLHELTRKAHDAEIEMSSQVLSLKCPLSYMRLVTPCRATTCTHVQCFDATSYLQLQQQGPQWLCPVCSKSAPYDRLAIDEYVRDILDRTSRSVEQVDIEPNGQWKAHGSVEEELEPEPEHEALAIDDDDLVISEISYVGNRGTNTPNTLAPTTSTPTPVTAASREGSSMPRSGGNKRSHAEVIDLTLSEDEEPPEPPRKKVQPYGAGSAYSSYLG</sequence>
<evidence type="ECO:0000256" key="1">
    <source>
        <dbReference type="ARBA" id="ARBA00004718"/>
    </source>
</evidence>
<dbReference type="Pfam" id="PF02891">
    <property type="entry name" value="zf-MIZ"/>
    <property type="match status" value="1"/>
</dbReference>
<evidence type="ECO:0000256" key="7">
    <source>
        <dbReference type="ARBA" id="ARBA00022833"/>
    </source>
</evidence>
<evidence type="ECO:0000259" key="12">
    <source>
        <dbReference type="PROSITE" id="PS51466"/>
    </source>
</evidence>
<dbReference type="PROSITE" id="PS50800">
    <property type="entry name" value="SAP"/>
    <property type="match status" value="1"/>
</dbReference>
<evidence type="ECO:0000259" key="11">
    <source>
        <dbReference type="PROSITE" id="PS51044"/>
    </source>
</evidence>
<feature type="domain" description="SAP" evidence="10">
    <location>
        <begin position="23"/>
        <end position="57"/>
    </location>
</feature>
<keyword evidence="7" id="KW-0862">Zinc</keyword>
<evidence type="ECO:0000256" key="6">
    <source>
        <dbReference type="ARBA" id="ARBA00022786"/>
    </source>
</evidence>
<dbReference type="EMBL" id="JBAWTH010000014">
    <property type="protein sequence ID" value="KAL2288949.1"/>
    <property type="molecule type" value="Genomic_DNA"/>
</dbReference>
<keyword evidence="3" id="KW-0808">Transferase</keyword>
<evidence type="ECO:0000256" key="4">
    <source>
        <dbReference type="ARBA" id="ARBA00022723"/>
    </source>
</evidence>
<dbReference type="CDD" id="cd16792">
    <property type="entry name" value="SP-RING_Siz-like"/>
    <property type="match status" value="1"/>
</dbReference>
<evidence type="ECO:0008006" key="15">
    <source>
        <dbReference type="Google" id="ProtNLM"/>
    </source>
</evidence>
<evidence type="ECO:0000259" key="10">
    <source>
        <dbReference type="PROSITE" id="PS50800"/>
    </source>
</evidence>
<comment type="pathway">
    <text evidence="1">Protein modification; protein sumoylation.</text>
</comment>
<evidence type="ECO:0000256" key="9">
    <source>
        <dbReference type="SAM" id="MobiDB-lite"/>
    </source>
</evidence>
<dbReference type="PANTHER" id="PTHR10782">
    <property type="entry name" value="ZINC FINGER MIZ DOMAIN-CONTAINING PROTEIN"/>
    <property type="match status" value="1"/>
</dbReference>